<dbReference type="InterPro" id="IPR017452">
    <property type="entry name" value="GPCR_Rhodpsn_7TM"/>
</dbReference>
<dbReference type="AlphaFoldDB" id="A0A914P9W3"/>
<dbReference type="CDD" id="cd00637">
    <property type="entry name" value="7tm_classA_rhodopsin-like"/>
    <property type="match status" value="1"/>
</dbReference>
<dbReference type="Pfam" id="PF10316">
    <property type="entry name" value="7TM_GPCR_Srbc"/>
    <property type="match status" value="1"/>
</dbReference>
<dbReference type="SMART" id="SM01381">
    <property type="entry name" value="7TM_GPCR_Srsx"/>
    <property type="match status" value="1"/>
</dbReference>
<keyword evidence="3 5" id="KW-1133">Transmembrane helix</keyword>
<dbReference type="Proteomes" id="UP000887578">
    <property type="component" value="Unplaced"/>
</dbReference>
<name>A0A914P9W3_9BILA</name>
<evidence type="ECO:0000256" key="1">
    <source>
        <dbReference type="ARBA" id="ARBA00004370"/>
    </source>
</evidence>
<feature type="transmembrane region" description="Helical" evidence="5">
    <location>
        <begin position="240"/>
        <end position="262"/>
    </location>
</feature>
<dbReference type="GO" id="GO:0016020">
    <property type="term" value="C:membrane"/>
    <property type="evidence" value="ECO:0007669"/>
    <property type="project" value="UniProtKB-SubCell"/>
</dbReference>
<dbReference type="SUPFAM" id="SSF81321">
    <property type="entry name" value="Family A G protein-coupled receptor-like"/>
    <property type="match status" value="1"/>
</dbReference>
<feature type="transmembrane region" description="Helical" evidence="5">
    <location>
        <begin position="64"/>
        <end position="88"/>
    </location>
</feature>
<evidence type="ECO:0000313" key="7">
    <source>
        <dbReference type="Proteomes" id="UP000887578"/>
    </source>
</evidence>
<keyword evidence="4 5" id="KW-0472">Membrane</keyword>
<dbReference type="PANTHER" id="PTHR46955">
    <property type="entry name" value="PROTEIN CBG01349-RELATED"/>
    <property type="match status" value="1"/>
</dbReference>
<keyword evidence="2 5" id="KW-0812">Transmembrane</keyword>
<dbReference type="PANTHER" id="PTHR46955:SF3">
    <property type="entry name" value="G_PROTEIN_RECEP_F1_2 DOMAIN-CONTAINING PROTEIN"/>
    <property type="match status" value="1"/>
</dbReference>
<evidence type="ECO:0000313" key="8">
    <source>
        <dbReference type="WBParaSite" id="PDA_v2.g1486.t1"/>
    </source>
</evidence>
<evidence type="ECO:0000256" key="3">
    <source>
        <dbReference type="ARBA" id="ARBA00022989"/>
    </source>
</evidence>
<sequence length="344" mass="39261">MLPLEMVKTQQFLDKYPMGMSAEYYLGVDITLISLQSLSIFGNGFIICLFFISKRLKKNMGLRLILLLCMSDFIFAVTALPYIINYLIGWNLDYFDYSPLFIIVSSIPLLVQFKINLIITIAIAVDRLQAMRFPVFYRGKNHMRYVWGILIIGLILGYSDVILEFFTTEFNIHRYNCAAIGCFQDKLFRAYWGISNMVLNVIALILTIWVAIELNLIGSRSLTQIVGQRERKQLAQANKLSFGVLLISMAFLLIPSTFVGIIELYNLDIFKKYGPFYVFGLLLAGVSNSFIYIGLHQEIRTAAIYVLKNRTFKMNVPTSSIAYATNFRSSVSVHPGGNEFRSSY</sequence>
<organism evidence="7 8">
    <name type="scientific">Panagrolaimus davidi</name>
    <dbReference type="NCBI Taxonomy" id="227884"/>
    <lineage>
        <taxon>Eukaryota</taxon>
        <taxon>Metazoa</taxon>
        <taxon>Ecdysozoa</taxon>
        <taxon>Nematoda</taxon>
        <taxon>Chromadorea</taxon>
        <taxon>Rhabditida</taxon>
        <taxon>Tylenchina</taxon>
        <taxon>Panagrolaimomorpha</taxon>
        <taxon>Panagrolaimoidea</taxon>
        <taxon>Panagrolaimidae</taxon>
        <taxon>Panagrolaimus</taxon>
    </lineage>
</organism>
<feature type="transmembrane region" description="Helical" evidence="5">
    <location>
        <begin position="274"/>
        <end position="295"/>
    </location>
</feature>
<keyword evidence="7" id="KW-1185">Reference proteome</keyword>
<evidence type="ECO:0000256" key="5">
    <source>
        <dbReference type="SAM" id="Phobius"/>
    </source>
</evidence>
<dbReference type="GO" id="GO:0004930">
    <property type="term" value="F:G protein-coupled receptor activity"/>
    <property type="evidence" value="ECO:0007669"/>
    <property type="project" value="InterPro"/>
</dbReference>
<feature type="transmembrane region" description="Helical" evidence="5">
    <location>
        <begin position="100"/>
        <end position="125"/>
    </location>
</feature>
<evidence type="ECO:0000259" key="6">
    <source>
        <dbReference type="PROSITE" id="PS50262"/>
    </source>
</evidence>
<feature type="transmembrane region" description="Helical" evidence="5">
    <location>
        <begin position="24"/>
        <end position="52"/>
    </location>
</feature>
<feature type="transmembrane region" description="Helical" evidence="5">
    <location>
        <begin position="145"/>
        <end position="166"/>
    </location>
</feature>
<feature type="transmembrane region" description="Helical" evidence="5">
    <location>
        <begin position="197"/>
        <end position="219"/>
    </location>
</feature>
<feature type="domain" description="G-protein coupled receptors family 1 profile" evidence="6">
    <location>
        <begin position="42"/>
        <end position="292"/>
    </location>
</feature>
<protein>
    <submittedName>
        <fullName evidence="8">G-protein coupled receptors family 1 profile domain-containing protein</fullName>
    </submittedName>
</protein>
<dbReference type="InterPro" id="IPR019420">
    <property type="entry name" value="7TM_GPCR_serpentine_rcpt_Srbc"/>
</dbReference>
<accession>A0A914P9W3</accession>
<comment type="subcellular location">
    <subcellularLocation>
        <location evidence="1">Membrane</location>
    </subcellularLocation>
</comment>
<evidence type="ECO:0000256" key="2">
    <source>
        <dbReference type="ARBA" id="ARBA00022692"/>
    </source>
</evidence>
<reference evidence="8" key="1">
    <citation type="submission" date="2022-11" db="UniProtKB">
        <authorList>
            <consortium name="WormBaseParasite"/>
        </authorList>
    </citation>
    <scope>IDENTIFICATION</scope>
</reference>
<dbReference type="WBParaSite" id="PDA_v2.g1486.t1">
    <property type="protein sequence ID" value="PDA_v2.g1486.t1"/>
    <property type="gene ID" value="PDA_v2.g1486"/>
</dbReference>
<proteinExistence type="predicted"/>
<dbReference type="InterPro" id="IPR000276">
    <property type="entry name" value="GPCR_Rhodpsn"/>
</dbReference>
<dbReference type="InterPro" id="IPR052322">
    <property type="entry name" value="Mito_rRNA_Mtase_NSUN4"/>
</dbReference>
<dbReference type="PROSITE" id="PS50262">
    <property type="entry name" value="G_PROTEIN_RECEP_F1_2"/>
    <property type="match status" value="1"/>
</dbReference>
<evidence type="ECO:0000256" key="4">
    <source>
        <dbReference type="ARBA" id="ARBA00023136"/>
    </source>
</evidence>
<dbReference type="Gene3D" id="1.20.1070.10">
    <property type="entry name" value="Rhodopsin 7-helix transmembrane proteins"/>
    <property type="match status" value="1"/>
</dbReference>